<sequence length="85" mass="9655">SEGFLWFHLSEEACEGGRSPSGSRRVKMSLKRRLVSMLLCCVYCVASLFCLHPNRNSSFSAGSRNLVSVVQQLYQRVIRMLRTTL</sequence>
<accession>A0A1A7ZWT5</accession>
<keyword evidence="1" id="KW-1133">Transmembrane helix</keyword>
<gene>
    <name evidence="2" type="primary">OLA.8031</name>
</gene>
<evidence type="ECO:0000313" key="2">
    <source>
        <dbReference type="EMBL" id="SBP46741.1"/>
    </source>
</evidence>
<dbReference type="AlphaFoldDB" id="A0A1A7ZWT5"/>
<feature type="non-terminal residue" evidence="2">
    <location>
        <position position="1"/>
    </location>
</feature>
<keyword evidence="1" id="KW-0472">Membrane</keyword>
<dbReference type="EMBL" id="HADY01008256">
    <property type="protein sequence ID" value="SBP46741.1"/>
    <property type="molecule type" value="Transcribed_RNA"/>
</dbReference>
<name>A0A1A7ZWT5_NOTFU</name>
<reference evidence="2" key="1">
    <citation type="submission" date="2016-05" db="EMBL/GenBank/DDBJ databases">
        <authorList>
            <person name="Lavstsen T."/>
            <person name="Jespersen J.S."/>
        </authorList>
    </citation>
    <scope>NUCLEOTIDE SEQUENCE</scope>
    <source>
        <tissue evidence="2">Brain</tissue>
    </source>
</reference>
<feature type="transmembrane region" description="Helical" evidence="1">
    <location>
        <begin position="34"/>
        <end position="54"/>
    </location>
</feature>
<reference evidence="2" key="2">
    <citation type="submission" date="2016-06" db="EMBL/GenBank/DDBJ databases">
        <title>The genome of a short-lived fish provides insights into sex chromosome evolution and the genetic control of aging.</title>
        <authorList>
            <person name="Reichwald K."/>
            <person name="Felder M."/>
            <person name="Petzold A."/>
            <person name="Koch P."/>
            <person name="Groth M."/>
            <person name="Platzer M."/>
        </authorList>
    </citation>
    <scope>NUCLEOTIDE SEQUENCE</scope>
    <source>
        <tissue evidence="2">Brain</tissue>
    </source>
</reference>
<evidence type="ECO:0000256" key="1">
    <source>
        <dbReference type="SAM" id="Phobius"/>
    </source>
</evidence>
<proteinExistence type="predicted"/>
<protein>
    <submittedName>
        <fullName evidence="2">Uncharacterized protein</fullName>
    </submittedName>
</protein>
<organism evidence="2">
    <name type="scientific">Nothobranchius furzeri</name>
    <name type="common">Turquoise killifish</name>
    <dbReference type="NCBI Taxonomy" id="105023"/>
    <lineage>
        <taxon>Eukaryota</taxon>
        <taxon>Metazoa</taxon>
        <taxon>Chordata</taxon>
        <taxon>Craniata</taxon>
        <taxon>Vertebrata</taxon>
        <taxon>Euteleostomi</taxon>
        <taxon>Actinopterygii</taxon>
        <taxon>Neopterygii</taxon>
        <taxon>Teleostei</taxon>
        <taxon>Neoteleostei</taxon>
        <taxon>Acanthomorphata</taxon>
        <taxon>Ovalentaria</taxon>
        <taxon>Atherinomorphae</taxon>
        <taxon>Cyprinodontiformes</taxon>
        <taxon>Nothobranchiidae</taxon>
        <taxon>Nothobranchius</taxon>
    </lineage>
</organism>
<keyword evidence="1" id="KW-0812">Transmembrane</keyword>